<keyword evidence="1" id="KW-0732">Signal</keyword>
<proteinExistence type="predicted"/>
<reference evidence="2 3" key="1">
    <citation type="journal article" date="2012" name="Genet. Mol. Biol.">
        <title>Analysis of 16S rRNA and mxaF genes revealing insights into Methylobacterium niche-specific plant association.</title>
        <authorList>
            <person name="Dourado M.N."/>
            <person name="Andreote F.D."/>
            <person name="Dini-Andreote F."/>
            <person name="Conti R."/>
            <person name="Araujo J.M."/>
            <person name="Araujo W.L."/>
        </authorList>
    </citation>
    <scope>NUCLEOTIDE SEQUENCE [LARGE SCALE GENOMIC DNA]</scope>
    <source>
        <strain evidence="2 3">SR1.6/6</strain>
    </source>
</reference>
<dbReference type="RefSeq" id="WP_158169245.1">
    <property type="nucleotide sequence ID" value="NZ_CP043538.1"/>
</dbReference>
<dbReference type="Proteomes" id="UP000012488">
    <property type="component" value="Chromosome"/>
</dbReference>
<evidence type="ECO:0000313" key="2">
    <source>
        <dbReference type="EMBL" id="QGY05807.1"/>
    </source>
</evidence>
<reference evidence="2 3" key="2">
    <citation type="journal article" date="2013" name="Genome Announc.">
        <title>Draft Genome Sequence of Methylobacterium mesophilicum Strain SR1.6/6, Isolated from Citrus sinensis.</title>
        <authorList>
            <person name="Marinho Almeida D."/>
            <person name="Dini-Andreote F."/>
            <person name="Camargo Neves A.A."/>
            <person name="Juca Ramos R.T."/>
            <person name="Andreote F.D."/>
            <person name="Carneiro A.R."/>
            <person name="Oliveira de Souza Lima A."/>
            <person name="Caracciolo Gomes de Sa P.H."/>
            <person name="Ribeiro Barbosa M.S."/>
            <person name="Araujo W.L."/>
            <person name="Silva A."/>
        </authorList>
    </citation>
    <scope>NUCLEOTIDE SEQUENCE [LARGE SCALE GENOMIC DNA]</scope>
    <source>
        <strain evidence="2 3">SR1.6/6</strain>
    </source>
</reference>
<dbReference type="OrthoDB" id="7996687at2"/>
<evidence type="ECO:0000256" key="1">
    <source>
        <dbReference type="SAM" id="SignalP"/>
    </source>
</evidence>
<accession>A0A6B9FTQ5</accession>
<dbReference type="KEGG" id="mmes:MMSR116_30855"/>
<gene>
    <name evidence="2" type="ORF">MMSR116_30855</name>
</gene>
<sequence length="84" mass="9113">MSPARLCTILLALAITGNSQAYAGPRLPDGNLDFLCNFLGDCPARVSPGGPDRDSRPFTGSLGRPCAWRDRPTPEGVRRVRVCW</sequence>
<organism evidence="2 3">
    <name type="scientific">Methylobacterium mesophilicum SR1.6/6</name>
    <dbReference type="NCBI Taxonomy" id="908290"/>
    <lineage>
        <taxon>Bacteria</taxon>
        <taxon>Pseudomonadati</taxon>
        <taxon>Pseudomonadota</taxon>
        <taxon>Alphaproteobacteria</taxon>
        <taxon>Hyphomicrobiales</taxon>
        <taxon>Methylobacteriaceae</taxon>
        <taxon>Methylobacterium</taxon>
    </lineage>
</organism>
<protein>
    <submittedName>
        <fullName evidence="2">Uncharacterized protein</fullName>
    </submittedName>
</protein>
<dbReference type="AlphaFoldDB" id="A0A6B9FTQ5"/>
<feature type="signal peptide" evidence="1">
    <location>
        <begin position="1"/>
        <end position="23"/>
    </location>
</feature>
<dbReference type="EMBL" id="CP043538">
    <property type="protein sequence ID" value="QGY05807.1"/>
    <property type="molecule type" value="Genomic_DNA"/>
</dbReference>
<evidence type="ECO:0000313" key="3">
    <source>
        <dbReference type="Proteomes" id="UP000012488"/>
    </source>
</evidence>
<feature type="chain" id="PRO_5025352385" evidence="1">
    <location>
        <begin position="24"/>
        <end position="84"/>
    </location>
</feature>
<name>A0A6B9FTQ5_9HYPH</name>